<sequence length="645" mass="72088">MNTISPAYLQTLESFRAGQTLTQAANSPRIQNSHLQLQTGETSQRISIEDYLAAPHALGTSPMQGSLELQLENGQKLSIPLSEMSQDKLQAALNQALHNLNLGTAQKLTQGTGPLLEQIRHGAPDPQRGPEVLVSFLRQHFQALDSDKDGWLSEQELQSALRSTQYNDAQKALLNRVLVNLSDLEEYSNDEWGDENDGVTLKDLEVFLAESKNPENESVTQSLTGWVSSANGNSARAYQLFSMHMHLLDSDHDGFVTREDLRLASQNSRFSSAERAWFAYLSEQVGEIEELSNDEWGDENDGITLHDMEAFLKTNQDHGIQLPSFHPEIRGELNLKVRDANGFNQPGRNDLSGVISGHLSLDRSLLDQALSLLQKQDIPYVSITNTCFNPQSKSYEISISTLLDDFKVKLGISPEGLPYLELSENWLPNDPILKLIEAGLHRQLGSQLSENAKLNRVGNRLYFIPKLEQLQVPLNNRYVTLEELRLKPENVRFEFDRDGNFKLHLQGVEVRGSSGDQPLSSTAQPDQGQFQIKVALDLDEKLKIQASALDLSGQAQIQLDSKEQAELAQYLRTHLDKELAEAFIQLVFLNQGQLDLQNLNAGVELNSRQGKVFIELLGEKLQISQAGNVLQSLDLSLLAPFFRHD</sequence>
<proteinExistence type="predicted"/>
<dbReference type="EMBL" id="PFFQ01000040">
    <property type="protein sequence ID" value="PIW16164.1"/>
    <property type="molecule type" value="Genomic_DNA"/>
</dbReference>
<protein>
    <recommendedName>
        <fullName evidence="1">EF-hand domain-containing protein</fullName>
    </recommendedName>
</protein>
<accession>A0A2M7G2W2</accession>
<dbReference type="InterPro" id="IPR018247">
    <property type="entry name" value="EF_Hand_1_Ca_BS"/>
</dbReference>
<dbReference type="InterPro" id="IPR002048">
    <property type="entry name" value="EF_hand_dom"/>
</dbReference>
<evidence type="ECO:0000313" key="2">
    <source>
        <dbReference type="EMBL" id="PIW16164.1"/>
    </source>
</evidence>
<evidence type="ECO:0000313" key="3">
    <source>
        <dbReference type="Proteomes" id="UP000231019"/>
    </source>
</evidence>
<dbReference type="SMART" id="SM00054">
    <property type="entry name" value="EFh"/>
    <property type="match status" value="2"/>
</dbReference>
<dbReference type="PROSITE" id="PS00018">
    <property type="entry name" value="EF_HAND_1"/>
    <property type="match status" value="2"/>
</dbReference>
<dbReference type="GO" id="GO:0005509">
    <property type="term" value="F:calcium ion binding"/>
    <property type="evidence" value="ECO:0007669"/>
    <property type="project" value="InterPro"/>
</dbReference>
<organism evidence="2 3">
    <name type="scientific">bacterium (Candidatus Blackallbacteria) CG17_big_fil_post_rev_8_21_14_2_50_48_46</name>
    <dbReference type="NCBI Taxonomy" id="2014261"/>
    <lineage>
        <taxon>Bacteria</taxon>
        <taxon>Candidatus Blackallbacteria</taxon>
    </lineage>
</organism>
<dbReference type="Gene3D" id="1.10.238.10">
    <property type="entry name" value="EF-hand"/>
    <property type="match status" value="1"/>
</dbReference>
<dbReference type="Pfam" id="PF13405">
    <property type="entry name" value="EF-hand_6"/>
    <property type="match status" value="1"/>
</dbReference>
<gene>
    <name evidence="2" type="ORF">COW36_14465</name>
</gene>
<reference evidence="2 3" key="1">
    <citation type="submission" date="2017-09" db="EMBL/GenBank/DDBJ databases">
        <title>Depth-based differentiation of microbial function through sediment-hosted aquifers and enrichment of novel symbionts in the deep terrestrial subsurface.</title>
        <authorList>
            <person name="Probst A.J."/>
            <person name="Ladd B."/>
            <person name="Jarett J.K."/>
            <person name="Geller-Mcgrath D.E."/>
            <person name="Sieber C.M."/>
            <person name="Emerson J.B."/>
            <person name="Anantharaman K."/>
            <person name="Thomas B.C."/>
            <person name="Malmstrom R."/>
            <person name="Stieglmeier M."/>
            <person name="Klingl A."/>
            <person name="Woyke T."/>
            <person name="Ryan C.M."/>
            <person name="Banfield J.F."/>
        </authorList>
    </citation>
    <scope>NUCLEOTIDE SEQUENCE [LARGE SCALE GENOMIC DNA]</scope>
    <source>
        <strain evidence="2">CG17_big_fil_post_rev_8_21_14_2_50_48_46</strain>
    </source>
</reference>
<dbReference type="PROSITE" id="PS50222">
    <property type="entry name" value="EF_HAND_2"/>
    <property type="match status" value="1"/>
</dbReference>
<dbReference type="InterPro" id="IPR011992">
    <property type="entry name" value="EF-hand-dom_pair"/>
</dbReference>
<dbReference type="Proteomes" id="UP000231019">
    <property type="component" value="Unassembled WGS sequence"/>
</dbReference>
<comment type="caution">
    <text evidence="2">The sequence shown here is derived from an EMBL/GenBank/DDBJ whole genome shotgun (WGS) entry which is preliminary data.</text>
</comment>
<dbReference type="AlphaFoldDB" id="A0A2M7G2W2"/>
<evidence type="ECO:0000259" key="1">
    <source>
        <dbReference type="PROSITE" id="PS50222"/>
    </source>
</evidence>
<dbReference type="SUPFAM" id="SSF47473">
    <property type="entry name" value="EF-hand"/>
    <property type="match status" value="1"/>
</dbReference>
<feature type="domain" description="EF-hand" evidence="1">
    <location>
        <begin position="132"/>
        <end position="167"/>
    </location>
</feature>
<name>A0A2M7G2W2_9BACT</name>